<evidence type="ECO:0000256" key="12">
    <source>
        <dbReference type="ARBA" id="ARBA00037975"/>
    </source>
</evidence>
<evidence type="ECO:0000256" key="5">
    <source>
        <dbReference type="ARBA" id="ARBA00022617"/>
    </source>
</evidence>
<evidence type="ECO:0000256" key="10">
    <source>
        <dbReference type="ARBA" id="ARBA00023004"/>
    </source>
</evidence>
<dbReference type="PANTHER" id="PTHR30529:SF1">
    <property type="entry name" value="CYTOCHROME B561 HOMOLOG 2"/>
    <property type="match status" value="1"/>
</dbReference>
<dbReference type="PANTHER" id="PTHR30529">
    <property type="entry name" value="CYTOCHROME B561"/>
    <property type="match status" value="1"/>
</dbReference>
<organism evidence="15 16">
    <name type="scientific">Spongiibacter thalassae</name>
    <dbReference type="NCBI Taxonomy" id="2721624"/>
    <lineage>
        <taxon>Bacteria</taxon>
        <taxon>Pseudomonadati</taxon>
        <taxon>Pseudomonadota</taxon>
        <taxon>Gammaproteobacteria</taxon>
        <taxon>Cellvibrionales</taxon>
        <taxon>Spongiibacteraceae</taxon>
        <taxon>Spongiibacter</taxon>
    </lineage>
</organism>
<evidence type="ECO:0000256" key="4">
    <source>
        <dbReference type="ARBA" id="ARBA00022475"/>
    </source>
</evidence>
<evidence type="ECO:0000256" key="1">
    <source>
        <dbReference type="ARBA" id="ARBA00001970"/>
    </source>
</evidence>
<protein>
    <submittedName>
        <fullName evidence="15">Cytochrome b</fullName>
    </submittedName>
</protein>
<comment type="caution">
    <text evidence="15">The sequence shown here is derived from an EMBL/GenBank/DDBJ whole genome shotgun (WGS) entry which is preliminary data.</text>
</comment>
<evidence type="ECO:0000256" key="13">
    <source>
        <dbReference type="SAM" id="Phobius"/>
    </source>
</evidence>
<evidence type="ECO:0000256" key="9">
    <source>
        <dbReference type="ARBA" id="ARBA00022989"/>
    </source>
</evidence>
<feature type="transmembrane region" description="Helical" evidence="13">
    <location>
        <begin position="87"/>
        <end position="107"/>
    </location>
</feature>
<sequence>MDNTSTYGKFDKFIHWLMALNIFATLILSYGMSDLPEPLKPEEYGGHGASVTTIAICLIIRAIWRARQGFPPLPTTMSDMQQLAAKAVHYLLYICLFAQVSVGIMLASTTKQDFIARGYNINYSSFDLVNDAMYDTLLTFHKGIYWTIVALLVVHIVAALKHHFVDKDDVLVRMLPFTKRS</sequence>
<dbReference type="InterPro" id="IPR052168">
    <property type="entry name" value="Cytochrome_b561_oxidase"/>
</dbReference>
<evidence type="ECO:0000313" key="16">
    <source>
        <dbReference type="Proteomes" id="UP000765845"/>
    </source>
</evidence>
<keyword evidence="11 13" id="KW-0472">Membrane</keyword>
<dbReference type="Pfam" id="PF01292">
    <property type="entry name" value="Ni_hydr_CYTB"/>
    <property type="match status" value="1"/>
</dbReference>
<evidence type="ECO:0000313" key="15">
    <source>
        <dbReference type="EMBL" id="NKI15919.1"/>
    </source>
</evidence>
<dbReference type="InterPro" id="IPR011577">
    <property type="entry name" value="Cyt_b561_bac/Ni-Hgenase"/>
</dbReference>
<comment type="similarity">
    <text evidence="12">Belongs to the cytochrome b561 family.</text>
</comment>
<keyword evidence="7" id="KW-0479">Metal-binding</keyword>
<keyword evidence="6 13" id="KW-0812">Transmembrane</keyword>
<feature type="domain" description="Cytochrome b561 bacterial/Ni-hydrogenase" evidence="14">
    <location>
        <begin position="7"/>
        <end position="176"/>
    </location>
</feature>
<keyword evidence="3" id="KW-0813">Transport</keyword>
<evidence type="ECO:0000256" key="2">
    <source>
        <dbReference type="ARBA" id="ARBA00004651"/>
    </source>
</evidence>
<gene>
    <name evidence="15" type="ORF">HCU74_00675</name>
</gene>
<dbReference type="RefSeq" id="WP_168448473.1">
    <property type="nucleotide sequence ID" value="NZ_JAAWWK010000001.1"/>
</dbReference>
<dbReference type="Proteomes" id="UP000765845">
    <property type="component" value="Unassembled WGS sequence"/>
</dbReference>
<dbReference type="InterPro" id="IPR016174">
    <property type="entry name" value="Di-haem_cyt_TM"/>
</dbReference>
<feature type="transmembrane region" description="Helical" evidence="13">
    <location>
        <begin position="44"/>
        <end position="64"/>
    </location>
</feature>
<dbReference type="SUPFAM" id="SSF81342">
    <property type="entry name" value="Transmembrane di-heme cytochromes"/>
    <property type="match status" value="1"/>
</dbReference>
<keyword evidence="10" id="KW-0408">Iron</keyword>
<name>A0ABX1G9T7_9GAMM</name>
<evidence type="ECO:0000256" key="6">
    <source>
        <dbReference type="ARBA" id="ARBA00022692"/>
    </source>
</evidence>
<evidence type="ECO:0000259" key="14">
    <source>
        <dbReference type="Pfam" id="PF01292"/>
    </source>
</evidence>
<evidence type="ECO:0000256" key="7">
    <source>
        <dbReference type="ARBA" id="ARBA00022723"/>
    </source>
</evidence>
<proteinExistence type="inferred from homology"/>
<accession>A0ABX1G9T7</accession>
<feature type="transmembrane region" description="Helical" evidence="13">
    <location>
        <begin position="143"/>
        <end position="160"/>
    </location>
</feature>
<evidence type="ECO:0000256" key="11">
    <source>
        <dbReference type="ARBA" id="ARBA00023136"/>
    </source>
</evidence>
<keyword evidence="8" id="KW-0249">Electron transport</keyword>
<feature type="transmembrane region" description="Helical" evidence="13">
    <location>
        <begin position="12"/>
        <end position="32"/>
    </location>
</feature>
<evidence type="ECO:0000256" key="3">
    <source>
        <dbReference type="ARBA" id="ARBA00022448"/>
    </source>
</evidence>
<keyword evidence="5" id="KW-0349">Heme</keyword>
<dbReference type="EMBL" id="JAAWWK010000001">
    <property type="protein sequence ID" value="NKI15919.1"/>
    <property type="molecule type" value="Genomic_DNA"/>
</dbReference>
<evidence type="ECO:0000256" key="8">
    <source>
        <dbReference type="ARBA" id="ARBA00022982"/>
    </source>
</evidence>
<comment type="cofactor">
    <cofactor evidence="1">
        <name>heme b</name>
        <dbReference type="ChEBI" id="CHEBI:60344"/>
    </cofactor>
</comment>
<reference evidence="15 16" key="1">
    <citation type="submission" date="2020-04" db="EMBL/GenBank/DDBJ databases">
        <authorList>
            <person name="Yoon J."/>
        </authorList>
    </citation>
    <scope>NUCLEOTIDE SEQUENCE [LARGE SCALE GENOMIC DNA]</scope>
    <source>
        <strain evidence="15 16">KMU-166</strain>
    </source>
</reference>
<comment type="subcellular location">
    <subcellularLocation>
        <location evidence="2">Cell membrane</location>
        <topology evidence="2">Multi-pass membrane protein</topology>
    </subcellularLocation>
</comment>
<keyword evidence="9 13" id="KW-1133">Transmembrane helix</keyword>
<keyword evidence="4" id="KW-1003">Cell membrane</keyword>
<keyword evidence="16" id="KW-1185">Reference proteome</keyword>